<gene>
    <name evidence="8" type="ORF">WMY93_024490</name>
</gene>
<evidence type="ECO:0000256" key="3">
    <source>
        <dbReference type="ARBA" id="ARBA00023015"/>
    </source>
</evidence>
<dbReference type="PANTHER" id="PTHR46164">
    <property type="entry name" value="ATF6, ISOFORM C"/>
    <property type="match status" value="1"/>
</dbReference>
<keyword evidence="4" id="KW-0238">DNA-binding</keyword>
<keyword evidence="3" id="KW-0805">Transcription regulation</keyword>
<evidence type="ECO:0000256" key="6">
    <source>
        <dbReference type="ARBA" id="ARBA00023242"/>
    </source>
</evidence>
<evidence type="ECO:0000256" key="2">
    <source>
        <dbReference type="ARBA" id="ARBA00009050"/>
    </source>
</evidence>
<organism evidence="8 9">
    <name type="scientific">Mugilogobius chulae</name>
    <name type="common">yellowstripe goby</name>
    <dbReference type="NCBI Taxonomy" id="88201"/>
    <lineage>
        <taxon>Eukaryota</taxon>
        <taxon>Metazoa</taxon>
        <taxon>Chordata</taxon>
        <taxon>Craniata</taxon>
        <taxon>Vertebrata</taxon>
        <taxon>Euteleostomi</taxon>
        <taxon>Actinopterygii</taxon>
        <taxon>Neopterygii</taxon>
        <taxon>Teleostei</taxon>
        <taxon>Neoteleostei</taxon>
        <taxon>Acanthomorphata</taxon>
        <taxon>Gobiaria</taxon>
        <taxon>Gobiiformes</taxon>
        <taxon>Gobioidei</taxon>
        <taxon>Gobiidae</taxon>
        <taxon>Gobionellinae</taxon>
        <taxon>Mugilogobius</taxon>
    </lineage>
</organism>
<feature type="region of interest" description="Disordered" evidence="7">
    <location>
        <begin position="1"/>
        <end position="21"/>
    </location>
</feature>
<dbReference type="GO" id="GO:0000978">
    <property type="term" value="F:RNA polymerase II cis-regulatory region sequence-specific DNA binding"/>
    <property type="evidence" value="ECO:0007669"/>
    <property type="project" value="TreeGrafter"/>
</dbReference>
<dbReference type="PANTHER" id="PTHR46164:SF1">
    <property type="entry name" value="CYCLIC AMP-DEPENDENT TRANSCRIPTION FACTOR ATF-6 ALPHA"/>
    <property type="match status" value="1"/>
</dbReference>
<sequence>MLENPQHCSVTDNEAGDMSIDQGGEWDISLFDELDNLGDADELLQALEHAGFANGEPSLDFDIDIPAWNQVDTQRTFTDGEVSDSLSPAHTLSSVPSPSSVEALSPYSLHDEALSPQSLPSPASVSSESSGFSEAVTPTKKAPKRSGQRDKPQPVKRPIQFGPNVSIQPKPILTAVPLAHAGAPLQAKAIIIQPLQTTVLPVVKQTPVSIQPAPPPGRPIVLSQPGQVLHIQTPQALRFKCCHHANIESREARPSTSSFSGLRQPLRSFVRRRFQVVPEAAADDKEP</sequence>
<keyword evidence="6" id="KW-0539">Nucleus</keyword>
<feature type="compositionally biased region" description="Polar residues" evidence="7">
    <location>
        <begin position="84"/>
        <end position="102"/>
    </location>
</feature>
<accession>A0AAW0N4K4</accession>
<dbReference type="GO" id="GO:0016020">
    <property type="term" value="C:membrane"/>
    <property type="evidence" value="ECO:0007669"/>
    <property type="project" value="UniProtKB-SubCell"/>
</dbReference>
<dbReference type="AlphaFoldDB" id="A0AAW0N4K4"/>
<evidence type="ECO:0000313" key="9">
    <source>
        <dbReference type="Proteomes" id="UP001460270"/>
    </source>
</evidence>
<evidence type="ECO:0000256" key="7">
    <source>
        <dbReference type="SAM" id="MobiDB-lite"/>
    </source>
</evidence>
<keyword evidence="5" id="KW-0804">Transcription</keyword>
<comment type="subcellular location">
    <subcellularLocation>
        <location evidence="1">Membrane</location>
        <topology evidence="1">Single-pass membrane protein</topology>
    </subcellularLocation>
</comment>
<dbReference type="GO" id="GO:0030968">
    <property type="term" value="P:endoplasmic reticulum unfolded protein response"/>
    <property type="evidence" value="ECO:0007669"/>
    <property type="project" value="TreeGrafter"/>
</dbReference>
<dbReference type="GO" id="GO:0000981">
    <property type="term" value="F:DNA-binding transcription factor activity, RNA polymerase II-specific"/>
    <property type="evidence" value="ECO:0007669"/>
    <property type="project" value="TreeGrafter"/>
</dbReference>
<dbReference type="EMBL" id="JBBPFD010000018">
    <property type="protein sequence ID" value="KAK7888930.1"/>
    <property type="molecule type" value="Genomic_DNA"/>
</dbReference>
<name>A0AAW0N4K4_9GOBI</name>
<reference evidence="9" key="1">
    <citation type="submission" date="2024-04" db="EMBL/GenBank/DDBJ databases">
        <title>Salinicola lusitanus LLJ914,a marine bacterium isolated from the Okinawa Trough.</title>
        <authorList>
            <person name="Li J."/>
        </authorList>
    </citation>
    <scope>NUCLEOTIDE SEQUENCE [LARGE SCALE GENOMIC DNA]</scope>
</reference>
<dbReference type="InterPro" id="IPR051882">
    <property type="entry name" value="ATF_bZIP_TF"/>
</dbReference>
<keyword evidence="9" id="KW-1185">Reference proteome</keyword>
<proteinExistence type="inferred from homology"/>
<evidence type="ECO:0000313" key="8">
    <source>
        <dbReference type="EMBL" id="KAK7888930.1"/>
    </source>
</evidence>
<comment type="caution">
    <text evidence="8">The sequence shown here is derived from an EMBL/GenBank/DDBJ whole genome shotgun (WGS) entry which is preliminary data.</text>
</comment>
<comment type="similarity">
    <text evidence="2">Belongs to the bZIP family. ATF subfamily.</text>
</comment>
<evidence type="ECO:0000256" key="1">
    <source>
        <dbReference type="ARBA" id="ARBA00004167"/>
    </source>
</evidence>
<evidence type="ECO:0000256" key="4">
    <source>
        <dbReference type="ARBA" id="ARBA00023125"/>
    </source>
</evidence>
<feature type="compositionally biased region" description="Low complexity" evidence="7">
    <location>
        <begin position="114"/>
        <end position="135"/>
    </location>
</feature>
<dbReference type="Proteomes" id="UP001460270">
    <property type="component" value="Unassembled WGS sequence"/>
</dbReference>
<dbReference type="GO" id="GO:0005634">
    <property type="term" value="C:nucleus"/>
    <property type="evidence" value="ECO:0007669"/>
    <property type="project" value="TreeGrafter"/>
</dbReference>
<feature type="compositionally biased region" description="Polar residues" evidence="7">
    <location>
        <begin position="1"/>
        <end position="12"/>
    </location>
</feature>
<evidence type="ECO:0000256" key="5">
    <source>
        <dbReference type="ARBA" id="ARBA00023163"/>
    </source>
</evidence>
<protein>
    <submittedName>
        <fullName evidence="8">Uncharacterized protein</fullName>
    </submittedName>
</protein>
<feature type="region of interest" description="Disordered" evidence="7">
    <location>
        <begin position="80"/>
        <end position="163"/>
    </location>
</feature>